<dbReference type="Gene3D" id="1.10.287.470">
    <property type="entry name" value="Helix hairpin bin"/>
    <property type="match status" value="1"/>
</dbReference>
<dbReference type="Pfam" id="PF25984">
    <property type="entry name" value="BSH_YknX"/>
    <property type="match status" value="1"/>
</dbReference>
<evidence type="ECO:0000259" key="3">
    <source>
        <dbReference type="Pfam" id="PF25984"/>
    </source>
</evidence>
<feature type="domain" description="YknX-like barrel-sandwich hybrid" evidence="3">
    <location>
        <begin position="70"/>
        <end position="242"/>
    </location>
</feature>
<dbReference type="PANTHER" id="PTHR32347:SF23">
    <property type="entry name" value="BLL5650 PROTEIN"/>
    <property type="match status" value="1"/>
</dbReference>
<dbReference type="SUPFAM" id="SSF111369">
    <property type="entry name" value="HlyD-like secretion proteins"/>
    <property type="match status" value="1"/>
</dbReference>
<evidence type="ECO:0000256" key="1">
    <source>
        <dbReference type="ARBA" id="ARBA00004196"/>
    </source>
</evidence>
<dbReference type="PANTHER" id="PTHR32347">
    <property type="entry name" value="EFFLUX SYSTEM COMPONENT YKNX-RELATED"/>
    <property type="match status" value="1"/>
</dbReference>
<protein>
    <submittedName>
        <fullName evidence="4">Biotin/lipoyl-binding protein</fullName>
    </submittedName>
</protein>
<dbReference type="PRINTS" id="PR01490">
    <property type="entry name" value="RTXTOXIND"/>
</dbReference>
<comment type="caution">
    <text evidence="4">The sequence shown here is derived from an EMBL/GenBank/DDBJ whole genome shotgun (WGS) entry which is preliminary data.</text>
</comment>
<dbReference type="InterPro" id="IPR050465">
    <property type="entry name" value="UPF0194_transport"/>
</dbReference>
<sequence length="361" mass="40270">MRKKIIFALAILGMLIGLFSAYYYGIRTKPLPPAFNPAINPFEHGIYATGIVESLQGHGSNIDIFPEVPGTVTNILVNEGDRVAKGTPLLTLDDSVQRATVEQQRAQAEAALSLLQQLKAQPRLENLRVSKAQMDYAAASLKTARDTLAKTKKSYELNPKSVSKDQLDTAENTYQTAKANLEVATRQYQLTKAGAWIYDIRNQQHQYQALVKAYESGKALLAKYVLKAPVDGVILAINTAKGNFASSAGSYDTYTQGFEPTIVMGLPQDFMAVRAYIDEILIPRMLPLPNSKAQMQVRGTDVRIPLEFDRIQPYVIPKIELSNQRTERVDVRVLSVVFRFKRPKDLNIYPGMLVDIYVESK</sequence>
<dbReference type="AlphaFoldDB" id="A0A7V6A0V9"/>
<organism evidence="4">
    <name type="scientific">Desulfobacca acetoxidans</name>
    <dbReference type="NCBI Taxonomy" id="60893"/>
    <lineage>
        <taxon>Bacteria</taxon>
        <taxon>Pseudomonadati</taxon>
        <taxon>Thermodesulfobacteriota</taxon>
        <taxon>Desulfobaccia</taxon>
        <taxon>Desulfobaccales</taxon>
        <taxon>Desulfobaccaceae</taxon>
        <taxon>Desulfobacca</taxon>
    </lineage>
</organism>
<accession>A0A7V6A0V9</accession>
<dbReference type="Gene3D" id="2.40.50.100">
    <property type="match status" value="1"/>
</dbReference>
<dbReference type="InterPro" id="IPR058639">
    <property type="entry name" value="BSH_YknX-like"/>
</dbReference>
<proteinExistence type="predicted"/>
<keyword evidence="2" id="KW-0175">Coiled coil</keyword>
<evidence type="ECO:0000256" key="2">
    <source>
        <dbReference type="ARBA" id="ARBA00023054"/>
    </source>
</evidence>
<dbReference type="EMBL" id="DTGR01000013">
    <property type="protein sequence ID" value="HHS28197.1"/>
    <property type="molecule type" value="Genomic_DNA"/>
</dbReference>
<name>A0A7V6A0V9_9BACT</name>
<gene>
    <name evidence="4" type="ORF">ENV52_00645</name>
</gene>
<comment type="subcellular location">
    <subcellularLocation>
        <location evidence="1">Cell envelope</location>
    </subcellularLocation>
</comment>
<reference evidence="4" key="1">
    <citation type="journal article" date="2020" name="mSystems">
        <title>Genome- and Community-Level Interaction Insights into Carbon Utilization and Element Cycling Functions of Hydrothermarchaeota in Hydrothermal Sediment.</title>
        <authorList>
            <person name="Zhou Z."/>
            <person name="Liu Y."/>
            <person name="Xu W."/>
            <person name="Pan J."/>
            <person name="Luo Z.H."/>
            <person name="Li M."/>
        </authorList>
    </citation>
    <scope>NUCLEOTIDE SEQUENCE [LARGE SCALE GENOMIC DNA]</scope>
    <source>
        <strain evidence="4">SpSt-767</strain>
    </source>
</reference>
<dbReference type="GO" id="GO:0030313">
    <property type="term" value="C:cell envelope"/>
    <property type="evidence" value="ECO:0007669"/>
    <property type="project" value="UniProtKB-SubCell"/>
</dbReference>
<evidence type="ECO:0000313" key="4">
    <source>
        <dbReference type="EMBL" id="HHS28197.1"/>
    </source>
</evidence>